<dbReference type="InterPro" id="IPR040079">
    <property type="entry name" value="Glutathione_S-Trfase"/>
</dbReference>
<dbReference type="Gene3D" id="1.20.1050.10">
    <property type="match status" value="1"/>
</dbReference>
<dbReference type="PANTHER" id="PTHR11571:SF150">
    <property type="entry name" value="GLUTATHIONE S-TRANSFERASE"/>
    <property type="match status" value="1"/>
</dbReference>
<dbReference type="SFLD" id="SFLDS00019">
    <property type="entry name" value="Glutathione_Transferase_(cytos"/>
    <property type="match status" value="1"/>
</dbReference>
<dbReference type="PROSITE" id="PS50405">
    <property type="entry name" value="GST_CTER"/>
    <property type="match status" value="1"/>
</dbReference>
<dbReference type="PANTHER" id="PTHR11571">
    <property type="entry name" value="GLUTATHIONE S-TRANSFERASE"/>
    <property type="match status" value="1"/>
</dbReference>
<evidence type="ECO:0000313" key="4">
    <source>
        <dbReference type="Proteomes" id="UP000722791"/>
    </source>
</evidence>
<reference evidence="3" key="1">
    <citation type="journal article" date="2021" name="Proc. Natl. Acad. Sci. U.S.A.">
        <title>Three genomes in the algal genus Volvox reveal the fate of a haploid sex-determining region after a transition to homothallism.</title>
        <authorList>
            <person name="Yamamoto K."/>
            <person name="Hamaji T."/>
            <person name="Kawai-Toyooka H."/>
            <person name="Matsuzaki R."/>
            <person name="Takahashi F."/>
            <person name="Nishimura Y."/>
            <person name="Kawachi M."/>
            <person name="Noguchi H."/>
            <person name="Minakuchi Y."/>
            <person name="Umen J.G."/>
            <person name="Toyoda A."/>
            <person name="Nozaki H."/>
        </authorList>
    </citation>
    <scope>NUCLEOTIDE SEQUENCE</scope>
    <source>
        <strain evidence="3">NIES-3785</strain>
    </source>
</reference>
<comment type="caution">
    <text evidence="3">The sequence shown here is derived from an EMBL/GenBank/DDBJ whole genome shotgun (WGS) entry which is preliminary data.</text>
</comment>
<evidence type="ECO:0000259" key="1">
    <source>
        <dbReference type="PROSITE" id="PS50404"/>
    </source>
</evidence>
<dbReference type="InterPro" id="IPR004045">
    <property type="entry name" value="Glutathione_S-Trfase_N"/>
</dbReference>
<organism evidence="3 4">
    <name type="scientific">Volvox reticuliferus</name>
    <dbReference type="NCBI Taxonomy" id="1737510"/>
    <lineage>
        <taxon>Eukaryota</taxon>
        <taxon>Viridiplantae</taxon>
        <taxon>Chlorophyta</taxon>
        <taxon>core chlorophytes</taxon>
        <taxon>Chlorophyceae</taxon>
        <taxon>CS clade</taxon>
        <taxon>Chlamydomonadales</taxon>
        <taxon>Volvocaceae</taxon>
        <taxon>Volvox</taxon>
    </lineage>
</organism>
<protein>
    <recommendedName>
        <fullName evidence="5">Glutathione S-transferase</fullName>
    </recommendedName>
</protein>
<dbReference type="SUPFAM" id="SSF52833">
    <property type="entry name" value="Thioredoxin-like"/>
    <property type="match status" value="1"/>
</dbReference>
<dbReference type="Gene3D" id="3.40.30.10">
    <property type="entry name" value="Glutaredoxin"/>
    <property type="match status" value="1"/>
</dbReference>
<dbReference type="SFLD" id="SFLDG00363">
    <property type="entry name" value="AMPS_(cytGST):_Alpha-__Mu-__Pi"/>
    <property type="match status" value="1"/>
</dbReference>
<dbReference type="InterPro" id="IPR036249">
    <property type="entry name" value="Thioredoxin-like_sf"/>
</dbReference>
<gene>
    <name evidence="3" type="ORF">Vretimale_16620</name>
</gene>
<dbReference type="Proteomes" id="UP000722791">
    <property type="component" value="Unassembled WGS sequence"/>
</dbReference>
<dbReference type="GO" id="GO:0006749">
    <property type="term" value="P:glutathione metabolic process"/>
    <property type="evidence" value="ECO:0007669"/>
    <property type="project" value="TreeGrafter"/>
</dbReference>
<dbReference type="InterPro" id="IPR004046">
    <property type="entry name" value="GST_C"/>
</dbReference>
<dbReference type="SUPFAM" id="SSF47616">
    <property type="entry name" value="GST C-terminal domain-like"/>
    <property type="match status" value="1"/>
</dbReference>
<dbReference type="InterPro" id="IPR010987">
    <property type="entry name" value="Glutathione-S-Trfase_C-like"/>
</dbReference>
<evidence type="ECO:0000259" key="2">
    <source>
        <dbReference type="PROSITE" id="PS50405"/>
    </source>
</evidence>
<name>A0A8J4GRJ9_9CHLO</name>
<dbReference type="EMBL" id="BNCQ01000049">
    <property type="protein sequence ID" value="GIM13521.1"/>
    <property type="molecule type" value="Genomic_DNA"/>
</dbReference>
<feature type="domain" description="GST N-terminal" evidence="1">
    <location>
        <begin position="58"/>
        <end position="136"/>
    </location>
</feature>
<dbReference type="InterPro" id="IPR036282">
    <property type="entry name" value="Glutathione-S-Trfase_C_sf"/>
</dbReference>
<dbReference type="SFLD" id="SFLDG01205">
    <property type="entry name" value="AMPS.1"/>
    <property type="match status" value="1"/>
</dbReference>
<dbReference type="Pfam" id="PF14497">
    <property type="entry name" value="GST_C_3"/>
    <property type="match status" value="1"/>
</dbReference>
<evidence type="ECO:0008006" key="5">
    <source>
        <dbReference type="Google" id="ProtNLM"/>
    </source>
</evidence>
<dbReference type="CDD" id="cd03192">
    <property type="entry name" value="GST_C_Sigma_like"/>
    <property type="match status" value="1"/>
</dbReference>
<sequence>MLLVKRIKSVRDISGQRWSPILSSELQRSILKQIFDSTQSRTLLGRRKVVTTAAVSEMPLKLHYFDPPGRAETSRLCFTIGKVPYEEVIYEFKTWPEHKAKMPFGQVPVLELEDGKMLAQGGAIERYAAKLAGLYPEDPLKAALADQAAFHMADISELFVPTFRLAPEERVKARQEILAADKFKEKLQQLSKLLETSGEYVAGDKLSYGDVVVFVGLSNIICGFMDGVPRDLLEDYPVLKAYRNRIASIPAIKEFYEKRGEGFRAAFKPDAA</sequence>
<dbReference type="PROSITE" id="PS50404">
    <property type="entry name" value="GST_NTER"/>
    <property type="match status" value="1"/>
</dbReference>
<dbReference type="GO" id="GO:0004364">
    <property type="term" value="F:glutathione transferase activity"/>
    <property type="evidence" value="ECO:0007669"/>
    <property type="project" value="TreeGrafter"/>
</dbReference>
<dbReference type="Pfam" id="PF02798">
    <property type="entry name" value="GST_N"/>
    <property type="match status" value="1"/>
</dbReference>
<proteinExistence type="predicted"/>
<dbReference type="AlphaFoldDB" id="A0A8J4GRJ9"/>
<dbReference type="InterPro" id="IPR050213">
    <property type="entry name" value="GST_superfamily"/>
</dbReference>
<feature type="domain" description="GST C-terminal" evidence="2">
    <location>
        <begin position="138"/>
        <end position="272"/>
    </location>
</feature>
<accession>A0A8J4GRJ9</accession>
<dbReference type="CDD" id="cd03039">
    <property type="entry name" value="GST_N_Sigma_like"/>
    <property type="match status" value="1"/>
</dbReference>
<evidence type="ECO:0000313" key="3">
    <source>
        <dbReference type="EMBL" id="GIM13521.1"/>
    </source>
</evidence>